<dbReference type="GO" id="GO:0034220">
    <property type="term" value="P:monoatomic ion transmembrane transport"/>
    <property type="evidence" value="ECO:0007669"/>
    <property type="project" value="UniProtKB-KW"/>
</dbReference>
<name>A0AAD9N660_9ANNE</name>
<evidence type="ECO:0000256" key="8">
    <source>
        <dbReference type="ARBA" id="ARBA00023303"/>
    </source>
</evidence>
<dbReference type="PRINTS" id="PR01262">
    <property type="entry name" value="INNEXIN"/>
</dbReference>
<evidence type="ECO:0000256" key="4">
    <source>
        <dbReference type="ARBA" id="ARBA00022692"/>
    </source>
</evidence>
<proteinExistence type="inferred from homology"/>
<evidence type="ECO:0000256" key="6">
    <source>
        <dbReference type="ARBA" id="ARBA00023065"/>
    </source>
</evidence>
<evidence type="ECO:0000256" key="9">
    <source>
        <dbReference type="RuleBase" id="RU010713"/>
    </source>
</evidence>
<dbReference type="PANTHER" id="PTHR11893">
    <property type="entry name" value="INNEXIN"/>
    <property type="match status" value="1"/>
</dbReference>
<dbReference type="InterPro" id="IPR000990">
    <property type="entry name" value="Innexin"/>
</dbReference>
<reference evidence="11" key="1">
    <citation type="journal article" date="2023" name="Mol. Biol. Evol.">
        <title>Third-Generation Sequencing Reveals the Adaptive Role of the Epigenome in Three Deep-Sea Polychaetes.</title>
        <authorList>
            <person name="Perez M."/>
            <person name="Aroh O."/>
            <person name="Sun Y."/>
            <person name="Lan Y."/>
            <person name="Juniper S.K."/>
            <person name="Young C.R."/>
            <person name="Angers B."/>
            <person name="Qian P.Y."/>
        </authorList>
    </citation>
    <scope>NUCLEOTIDE SEQUENCE</scope>
    <source>
        <strain evidence="11">P08H-3</strain>
    </source>
</reference>
<comment type="function">
    <text evidence="9">Structural component of the gap junctions.</text>
</comment>
<evidence type="ECO:0000313" key="11">
    <source>
        <dbReference type="EMBL" id="KAK2158512.1"/>
    </source>
</evidence>
<comment type="caution">
    <text evidence="11">The sequence shown here is derived from an EMBL/GenBank/DDBJ whole genome shotgun (WGS) entry which is preliminary data.</text>
</comment>
<feature type="region of interest" description="Disordered" evidence="10">
    <location>
        <begin position="401"/>
        <end position="452"/>
    </location>
</feature>
<keyword evidence="7 9" id="KW-0472">Membrane</keyword>
<dbReference type="GO" id="GO:0005886">
    <property type="term" value="C:plasma membrane"/>
    <property type="evidence" value="ECO:0007669"/>
    <property type="project" value="UniProtKB-SubCell"/>
</dbReference>
<keyword evidence="2 9" id="KW-0813">Transport</keyword>
<organism evidence="11 12">
    <name type="scientific">Paralvinella palmiformis</name>
    <dbReference type="NCBI Taxonomy" id="53620"/>
    <lineage>
        <taxon>Eukaryota</taxon>
        <taxon>Metazoa</taxon>
        <taxon>Spiralia</taxon>
        <taxon>Lophotrochozoa</taxon>
        <taxon>Annelida</taxon>
        <taxon>Polychaeta</taxon>
        <taxon>Sedentaria</taxon>
        <taxon>Canalipalpata</taxon>
        <taxon>Terebellida</taxon>
        <taxon>Terebelliformia</taxon>
        <taxon>Alvinellidae</taxon>
        <taxon>Paralvinella</taxon>
    </lineage>
</organism>
<keyword evidence="3" id="KW-1003">Cell membrane</keyword>
<dbReference type="PANTHER" id="PTHR11893:SF36">
    <property type="entry name" value="INNEXIN-5"/>
    <property type="match status" value="1"/>
</dbReference>
<dbReference type="GO" id="GO:0005921">
    <property type="term" value="C:gap junction"/>
    <property type="evidence" value="ECO:0007669"/>
    <property type="project" value="UniProtKB-UniRule"/>
</dbReference>
<gene>
    <name evidence="9" type="primary">inx</name>
    <name evidence="11" type="ORF">LSH36_168g03069</name>
</gene>
<dbReference type="Pfam" id="PF00876">
    <property type="entry name" value="Innexin"/>
    <property type="match status" value="1"/>
</dbReference>
<dbReference type="EMBL" id="JAODUP010000168">
    <property type="protein sequence ID" value="KAK2158512.1"/>
    <property type="molecule type" value="Genomic_DNA"/>
</dbReference>
<comment type="similarity">
    <text evidence="9">Belongs to the pannexin family.</text>
</comment>
<keyword evidence="5 9" id="KW-1133">Transmembrane helix</keyword>
<keyword evidence="4 9" id="KW-0812">Transmembrane</keyword>
<accession>A0AAD9N660</accession>
<evidence type="ECO:0000313" key="12">
    <source>
        <dbReference type="Proteomes" id="UP001208570"/>
    </source>
</evidence>
<evidence type="ECO:0000256" key="1">
    <source>
        <dbReference type="ARBA" id="ARBA00004651"/>
    </source>
</evidence>
<dbReference type="AlphaFoldDB" id="A0AAD9N660"/>
<sequence>MGFVDELVSSIKGDSVEVRNDDDRIDRLNYRWTVVMLILSAGLVTAQTYVMSERIKCWVPAHFKGGWESYVNDYCWIRNTYYLPWDEHVPLDFKTRDKYPIVYYQWVPLFLLMQALCFYFPIVFWRTVNHRTGIDVNDIVETAEQVQRAEDDKMREKWTNFLTQQMDRYLGISKKDDAGTSEGKCKKIFSICCACCLSKRFGNYMTIMYIFVKLLFVANVIAQIFILNWFLGRNFNMYGIYLIRSWISGEPVDESPYFPRVTFCDVEVRRLGNLHRYTVQCVLPINMFNEKVYAIMWFWFAFVALLSVFSFIQWLLRVAIRVDAYRYITKRLTSNTEKRYLDTSKRTDRDRVKRFIGNYLRADGVLVVRLIDYNTNKVTVEDVLSSLFVLYLKKKNLITDGDDNDHHQPDDDDDDDSLHKQPLPDTPPGSSSSDNMLEPSAPLPDAEKSSAV</sequence>
<feature type="transmembrane region" description="Helical" evidence="9">
    <location>
        <begin position="292"/>
        <end position="316"/>
    </location>
</feature>
<evidence type="ECO:0000256" key="10">
    <source>
        <dbReference type="SAM" id="MobiDB-lite"/>
    </source>
</evidence>
<dbReference type="Proteomes" id="UP001208570">
    <property type="component" value="Unassembled WGS sequence"/>
</dbReference>
<keyword evidence="12" id="KW-1185">Reference proteome</keyword>
<feature type="transmembrane region" description="Helical" evidence="9">
    <location>
        <begin position="29"/>
        <end position="50"/>
    </location>
</feature>
<feature type="transmembrane region" description="Helical" evidence="9">
    <location>
        <begin position="207"/>
        <end position="231"/>
    </location>
</feature>
<feature type="transmembrane region" description="Helical" evidence="9">
    <location>
        <begin position="103"/>
        <end position="125"/>
    </location>
</feature>
<evidence type="ECO:0000256" key="7">
    <source>
        <dbReference type="ARBA" id="ARBA00023136"/>
    </source>
</evidence>
<protein>
    <recommendedName>
        <fullName evidence="9">Innexin</fullName>
    </recommendedName>
</protein>
<evidence type="ECO:0000256" key="5">
    <source>
        <dbReference type="ARBA" id="ARBA00022989"/>
    </source>
</evidence>
<keyword evidence="8 9" id="KW-0407">Ion channel</keyword>
<keyword evidence="6 9" id="KW-0406">Ion transport</keyword>
<dbReference type="PROSITE" id="PS51013">
    <property type="entry name" value="PANNEXIN"/>
    <property type="match status" value="1"/>
</dbReference>
<evidence type="ECO:0000256" key="2">
    <source>
        <dbReference type="ARBA" id="ARBA00022448"/>
    </source>
</evidence>
<evidence type="ECO:0000256" key="3">
    <source>
        <dbReference type="ARBA" id="ARBA00022475"/>
    </source>
</evidence>
<comment type="subcellular location">
    <subcellularLocation>
        <location evidence="1 9">Cell membrane</location>
        <topology evidence="1 9">Multi-pass membrane protein</topology>
    </subcellularLocation>
</comment>